<dbReference type="OrthoDB" id="6266139at2759"/>
<proteinExistence type="predicted"/>
<evidence type="ECO:0000313" key="1">
    <source>
        <dbReference type="EMBL" id="VDL48890.1"/>
    </source>
</evidence>
<reference evidence="2 4" key="3">
    <citation type="submission" date="2019-07" db="EMBL/GenBank/DDBJ databases">
        <authorList>
            <person name="Jastrzebski P J."/>
            <person name="Paukszto L."/>
            <person name="Jastrzebski P J."/>
        </authorList>
    </citation>
    <scope>NUCLEOTIDE SEQUENCE [LARGE SCALE GENOMIC DNA]</scope>
    <source>
        <strain evidence="2 4">WMS-il1</strain>
    </source>
</reference>
<dbReference type="WBParaSite" id="HDID_0000441301-mRNA-1">
    <property type="protein sequence ID" value="HDID_0000441301-mRNA-1"/>
    <property type="gene ID" value="HDID_0000441301"/>
</dbReference>
<evidence type="ECO:0000313" key="4">
    <source>
        <dbReference type="Proteomes" id="UP000321570"/>
    </source>
</evidence>
<dbReference type="AlphaFoldDB" id="A0A0R3SHJ8"/>
<evidence type="ECO:0000313" key="2">
    <source>
        <dbReference type="EMBL" id="VUZ40315.1"/>
    </source>
</evidence>
<gene>
    <name evidence="1" type="ORF">HDID_LOCUS4411</name>
    <name evidence="2" type="ORF">WMSIL1_LOCUS1479</name>
</gene>
<evidence type="ECO:0000313" key="3">
    <source>
        <dbReference type="Proteomes" id="UP000274504"/>
    </source>
</evidence>
<reference evidence="1 3" key="2">
    <citation type="submission" date="2018-11" db="EMBL/GenBank/DDBJ databases">
        <authorList>
            <consortium name="Pathogen Informatics"/>
        </authorList>
    </citation>
    <scope>NUCLEOTIDE SEQUENCE [LARGE SCALE GENOMIC DNA]</scope>
</reference>
<dbReference type="Proteomes" id="UP000321570">
    <property type="component" value="Unassembled WGS sequence"/>
</dbReference>
<dbReference type="EMBL" id="UYSG01001680">
    <property type="protein sequence ID" value="VDL48890.1"/>
    <property type="molecule type" value="Genomic_DNA"/>
</dbReference>
<evidence type="ECO:0000313" key="5">
    <source>
        <dbReference type="WBParaSite" id="HDID_0000441301-mRNA-1"/>
    </source>
</evidence>
<protein>
    <submittedName>
        <fullName evidence="5">DHC_N1 domain-containing protein</fullName>
    </submittedName>
</protein>
<accession>A0A0R3SHJ8</accession>
<reference evidence="5" key="1">
    <citation type="submission" date="2017-02" db="UniProtKB">
        <authorList>
            <consortium name="WormBaseParasite"/>
        </authorList>
    </citation>
    <scope>IDENTIFICATION</scope>
</reference>
<sequence length="245" mass="27613">MTNQATVVEGLHKQFNSIRNSKSKWIDIVVKSGEAFTSMAYNLIRELASFRSDKPEDLWSIDLIPQCSAACRLFLSGDPIGAAHLAAAKRIEEDYSSLENLLEQIRDCVDLVEKSVQRLAALRKLMINPPSSVLDRSVLTPVSGSEKRSKHGRNSNSPIFTADHIPWSVIQAESDALLRRLRSDLTLREGLLRTLTHSVATVNSSSCFGELGDFQRLSFLWRQAEHLIKWENLLGLEEHIEDVFR</sequence>
<name>A0A0R3SHJ8_HYMDI</name>
<keyword evidence="4" id="KW-1185">Reference proteome</keyword>
<dbReference type="EMBL" id="CABIJS010000033">
    <property type="protein sequence ID" value="VUZ40315.1"/>
    <property type="molecule type" value="Genomic_DNA"/>
</dbReference>
<dbReference type="Proteomes" id="UP000274504">
    <property type="component" value="Unassembled WGS sequence"/>
</dbReference>
<organism evidence="5">
    <name type="scientific">Hymenolepis diminuta</name>
    <name type="common">Rat tapeworm</name>
    <dbReference type="NCBI Taxonomy" id="6216"/>
    <lineage>
        <taxon>Eukaryota</taxon>
        <taxon>Metazoa</taxon>
        <taxon>Spiralia</taxon>
        <taxon>Lophotrochozoa</taxon>
        <taxon>Platyhelminthes</taxon>
        <taxon>Cestoda</taxon>
        <taxon>Eucestoda</taxon>
        <taxon>Cyclophyllidea</taxon>
        <taxon>Hymenolepididae</taxon>
        <taxon>Hymenolepis</taxon>
    </lineage>
</organism>